<dbReference type="Proteomes" id="UP000629468">
    <property type="component" value="Unassembled WGS sequence"/>
</dbReference>
<sequence length="470" mass="53477">MPKDYSMPRFLSSEAPTWDGRGKSLPNYIWQLERLFEMCKITEPADKIRWLITYLDKDVREQWTLFPEFATNNYAGLVARLKKEYPEAQEAERGSLKRIKTICKEYSNIEMNDSESFLAFKRAFKYEATKLLKEPAVVSNRELVDLLCSTLSRDFQAALDTRLSLNGTTRNVGNDTLRNEDPYDWEEVMNKAEELTSSKTLFRSFNRDLGSSSGVATTGRVKTESSASQGQVAQEIASLQENVASLKDLFGVQEKNFKSWMESLTQSINNSSSMAYRTNPAPSQDRSKTCRYCGEVGHFLQDCLKKNKDIMAGRIKWDAQSKYLLFGDGSSIPMGDNPIIQRVDRHYQTKAVHYFGPTLQEPGVLDLSNLQANSVQFSQYVNSKRDTRDETIEKQMQRLRTQDEEIQEAKRLLELYKTVATQNVRGVATTQSETADPVKQLAAQMSALQEQFGKLITERTNEGSSGQQGF</sequence>
<dbReference type="SUPFAM" id="SSF57756">
    <property type="entry name" value="Retrovirus zinc finger-like domains"/>
    <property type="match status" value="1"/>
</dbReference>
<gene>
    <name evidence="5" type="ORF">Agabi119p4_8968</name>
</gene>
<proteinExistence type="predicted"/>
<dbReference type="PROSITE" id="PS50158">
    <property type="entry name" value="ZF_CCHC"/>
    <property type="match status" value="1"/>
</dbReference>
<dbReference type="GO" id="GO:0008270">
    <property type="term" value="F:zinc ion binding"/>
    <property type="evidence" value="ECO:0007669"/>
    <property type="project" value="UniProtKB-KW"/>
</dbReference>
<dbReference type="Gene3D" id="4.10.60.10">
    <property type="entry name" value="Zinc finger, CCHC-type"/>
    <property type="match status" value="1"/>
</dbReference>
<comment type="caution">
    <text evidence="5">The sequence shown here is derived from an EMBL/GenBank/DDBJ whole genome shotgun (WGS) entry which is preliminary data.</text>
</comment>
<dbReference type="EMBL" id="JABXXO010000012">
    <property type="protein sequence ID" value="KAF7762375.1"/>
    <property type="molecule type" value="Genomic_DNA"/>
</dbReference>
<evidence type="ECO:0000256" key="1">
    <source>
        <dbReference type="ARBA" id="ARBA00022664"/>
    </source>
</evidence>
<evidence type="ECO:0000313" key="5">
    <source>
        <dbReference type="EMBL" id="KAF7762375.1"/>
    </source>
</evidence>
<keyword evidence="2" id="KW-0862">Zinc</keyword>
<organism evidence="5 6">
    <name type="scientific">Agaricus bisporus var. burnettii</name>
    <dbReference type="NCBI Taxonomy" id="192524"/>
    <lineage>
        <taxon>Eukaryota</taxon>
        <taxon>Fungi</taxon>
        <taxon>Dikarya</taxon>
        <taxon>Basidiomycota</taxon>
        <taxon>Agaricomycotina</taxon>
        <taxon>Agaricomycetes</taxon>
        <taxon>Agaricomycetidae</taxon>
        <taxon>Agaricales</taxon>
        <taxon>Agaricineae</taxon>
        <taxon>Agaricaceae</taxon>
        <taxon>Agaricus</taxon>
    </lineage>
</organism>
<feature type="coiled-coil region" evidence="3">
    <location>
        <begin position="392"/>
        <end position="458"/>
    </location>
</feature>
<name>A0A8H7C5J5_AGABI</name>
<evidence type="ECO:0000256" key="3">
    <source>
        <dbReference type="SAM" id="Coils"/>
    </source>
</evidence>
<protein>
    <recommendedName>
        <fullName evidence="4">CCHC-type domain-containing protein</fullName>
    </recommendedName>
</protein>
<dbReference type="GO" id="GO:0003676">
    <property type="term" value="F:nucleic acid binding"/>
    <property type="evidence" value="ECO:0007669"/>
    <property type="project" value="InterPro"/>
</dbReference>
<evidence type="ECO:0000259" key="4">
    <source>
        <dbReference type="PROSITE" id="PS50158"/>
    </source>
</evidence>
<evidence type="ECO:0000313" key="6">
    <source>
        <dbReference type="Proteomes" id="UP000629468"/>
    </source>
</evidence>
<dbReference type="Pfam" id="PF00098">
    <property type="entry name" value="zf-CCHC"/>
    <property type="match status" value="1"/>
</dbReference>
<feature type="domain" description="CCHC-type" evidence="4">
    <location>
        <begin position="290"/>
        <end position="303"/>
    </location>
</feature>
<keyword evidence="1" id="KW-0507">mRNA processing</keyword>
<accession>A0A8H7C5J5</accession>
<evidence type="ECO:0000256" key="2">
    <source>
        <dbReference type="PROSITE-ProRule" id="PRU00047"/>
    </source>
</evidence>
<dbReference type="InterPro" id="IPR001878">
    <property type="entry name" value="Znf_CCHC"/>
</dbReference>
<dbReference type="AlphaFoldDB" id="A0A8H7C5J5"/>
<reference evidence="5 6" key="1">
    <citation type="journal article" name="Sci. Rep.">
        <title>Telomere-to-telomere assembled and centromere annotated genomes of the two main subspecies of the button mushroom Agaricus bisporus reveal especially polymorphic chromosome ends.</title>
        <authorList>
            <person name="Sonnenberg A.S.M."/>
            <person name="Sedaghat-Telgerd N."/>
            <person name="Lavrijssen B."/>
            <person name="Ohm R.A."/>
            <person name="Hendrickx P.M."/>
            <person name="Scholtmeijer K."/>
            <person name="Baars J.J.P."/>
            <person name="van Peer A."/>
        </authorList>
    </citation>
    <scope>NUCLEOTIDE SEQUENCE [LARGE SCALE GENOMIC DNA]</scope>
    <source>
        <strain evidence="5 6">H119_p4</strain>
    </source>
</reference>
<keyword evidence="2" id="KW-0863">Zinc-finger</keyword>
<keyword evidence="3" id="KW-0175">Coiled coil</keyword>
<dbReference type="InterPro" id="IPR036875">
    <property type="entry name" value="Znf_CCHC_sf"/>
</dbReference>
<keyword evidence="2" id="KW-0479">Metal-binding</keyword>
<dbReference type="GO" id="GO:0006397">
    <property type="term" value="P:mRNA processing"/>
    <property type="evidence" value="ECO:0007669"/>
    <property type="project" value="UniProtKB-KW"/>
</dbReference>